<feature type="region of interest" description="Disordered" evidence="2">
    <location>
        <begin position="96"/>
        <end position="134"/>
    </location>
</feature>
<evidence type="ECO:0000256" key="1">
    <source>
        <dbReference type="PROSITE-ProRule" id="PRU00042"/>
    </source>
</evidence>
<evidence type="ECO:0000313" key="4">
    <source>
        <dbReference type="EMBL" id="ORZ15098.1"/>
    </source>
</evidence>
<dbReference type="EMBL" id="MCGE01000013">
    <property type="protein sequence ID" value="ORZ15098.1"/>
    <property type="molecule type" value="Genomic_DNA"/>
</dbReference>
<accession>A0A1X2IEU0</accession>
<dbReference type="GO" id="GO:0008270">
    <property type="term" value="F:zinc ion binding"/>
    <property type="evidence" value="ECO:0007669"/>
    <property type="project" value="UniProtKB-KW"/>
</dbReference>
<feature type="compositionally biased region" description="Polar residues" evidence="2">
    <location>
        <begin position="100"/>
        <end position="113"/>
    </location>
</feature>
<dbReference type="AlphaFoldDB" id="A0A1X2IEU0"/>
<dbReference type="OrthoDB" id="2152896at2759"/>
<dbReference type="PROSITE" id="PS00028">
    <property type="entry name" value="ZINC_FINGER_C2H2_1"/>
    <property type="match status" value="1"/>
</dbReference>
<organism evidence="4 5">
    <name type="scientific">Absidia repens</name>
    <dbReference type="NCBI Taxonomy" id="90262"/>
    <lineage>
        <taxon>Eukaryota</taxon>
        <taxon>Fungi</taxon>
        <taxon>Fungi incertae sedis</taxon>
        <taxon>Mucoromycota</taxon>
        <taxon>Mucoromycotina</taxon>
        <taxon>Mucoromycetes</taxon>
        <taxon>Mucorales</taxon>
        <taxon>Cunninghamellaceae</taxon>
        <taxon>Absidia</taxon>
    </lineage>
</organism>
<keyword evidence="1" id="KW-0863">Zinc-finger</keyword>
<protein>
    <recommendedName>
        <fullName evidence="3">C2H2-type domain-containing protein</fullName>
    </recommendedName>
</protein>
<keyword evidence="1" id="KW-0479">Metal-binding</keyword>
<evidence type="ECO:0000256" key="2">
    <source>
        <dbReference type="SAM" id="MobiDB-lite"/>
    </source>
</evidence>
<comment type="caution">
    <text evidence="4">The sequence shown here is derived from an EMBL/GenBank/DDBJ whole genome shotgun (WGS) entry which is preliminary data.</text>
</comment>
<proteinExistence type="predicted"/>
<name>A0A1X2IEU0_9FUNG</name>
<reference evidence="4 5" key="1">
    <citation type="submission" date="2016-07" db="EMBL/GenBank/DDBJ databases">
        <title>Pervasive Adenine N6-methylation of Active Genes in Fungi.</title>
        <authorList>
            <consortium name="DOE Joint Genome Institute"/>
            <person name="Mondo S.J."/>
            <person name="Dannebaum R.O."/>
            <person name="Kuo R.C."/>
            <person name="Labutti K."/>
            <person name="Haridas S."/>
            <person name="Kuo A."/>
            <person name="Salamov A."/>
            <person name="Ahrendt S.R."/>
            <person name="Lipzen A."/>
            <person name="Sullivan W."/>
            <person name="Andreopoulos W.B."/>
            <person name="Clum A."/>
            <person name="Lindquist E."/>
            <person name="Daum C."/>
            <person name="Ramamoorthy G.K."/>
            <person name="Gryganskyi A."/>
            <person name="Culley D."/>
            <person name="Magnuson J.K."/>
            <person name="James T.Y."/>
            <person name="O'Malley M.A."/>
            <person name="Stajich J.E."/>
            <person name="Spatafora J.W."/>
            <person name="Visel A."/>
            <person name="Grigoriev I.V."/>
        </authorList>
    </citation>
    <scope>NUCLEOTIDE SEQUENCE [LARGE SCALE GENOMIC DNA]</scope>
    <source>
        <strain evidence="4 5">NRRL 1336</strain>
    </source>
</reference>
<dbReference type="PROSITE" id="PS50157">
    <property type="entry name" value="ZINC_FINGER_C2H2_2"/>
    <property type="match status" value="1"/>
</dbReference>
<dbReference type="Proteomes" id="UP000193560">
    <property type="component" value="Unassembled WGS sequence"/>
</dbReference>
<feature type="domain" description="C2H2-type" evidence="3">
    <location>
        <begin position="159"/>
        <end position="186"/>
    </location>
</feature>
<keyword evidence="1" id="KW-0862">Zinc</keyword>
<evidence type="ECO:0000313" key="5">
    <source>
        <dbReference type="Proteomes" id="UP000193560"/>
    </source>
</evidence>
<evidence type="ECO:0000259" key="3">
    <source>
        <dbReference type="PROSITE" id="PS50157"/>
    </source>
</evidence>
<dbReference type="InterPro" id="IPR013087">
    <property type="entry name" value="Znf_C2H2_type"/>
</dbReference>
<sequence length="277" mass="30878">MQSSQQALKHHMDNSAFYYPLSLAADTSISLPSPPSSYYDKSSQVAADSFSDGSAYDNAMKEVATTNAQESQSLPLPQNYTIDHSFYASSPAAPTLSTSYDSSSDNENMTIHHSPNDLDQRHYHPSSSSLLDSQHRYHPMTDNRTVPHDTNMSSEVDLRSCHECGKIYKHPSCLYKHLWEHSEGWELTSKLPLTKHQQVQILEAATILVGMSTKTKHYITTTNSLSSSSSSVDIQNVYRPYDEATSIDIDDDRHDAMVDDSSDIISIVDDDDDPSSF</sequence>
<gene>
    <name evidence="4" type="ORF">BCR42DRAFT_451968</name>
</gene>
<keyword evidence="5" id="KW-1185">Reference proteome</keyword>